<gene>
    <name evidence="1" type="ORF">BaRGS_00005956</name>
</gene>
<dbReference type="EMBL" id="JACVVK020000024">
    <property type="protein sequence ID" value="KAK7502706.1"/>
    <property type="molecule type" value="Genomic_DNA"/>
</dbReference>
<name>A0ABD0LT82_9CAEN</name>
<keyword evidence="2" id="KW-1185">Reference proteome</keyword>
<sequence length="71" mass="8338">MLCFLFSEPRSSQWKKELLEVAPYRLAWRLQKNKIVRFIHSTALSTALSNRPFYNALAASSTEQQYRAEED</sequence>
<protein>
    <submittedName>
        <fullName evidence="1">Uncharacterized protein</fullName>
    </submittedName>
</protein>
<evidence type="ECO:0000313" key="1">
    <source>
        <dbReference type="EMBL" id="KAK7502706.1"/>
    </source>
</evidence>
<comment type="caution">
    <text evidence="1">The sequence shown here is derived from an EMBL/GenBank/DDBJ whole genome shotgun (WGS) entry which is preliminary data.</text>
</comment>
<evidence type="ECO:0000313" key="2">
    <source>
        <dbReference type="Proteomes" id="UP001519460"/>
    </source>
</evidence>
<organism evidence="1 2">
    <name type="scientific">Batillaria attramentaria</name>
    <dbReference type="NCBI Taxonomy" id="370345"/>
    <lineage>
        <taxon>Eukaryota</taxon>
        <taxon>Metazoa</taxon>
        <taxon>Spiralia</taxon>
        <taxon>Lophotrochozoa</taxon>
        <taxon>Mollusca</taxon>
        <taxon>Gastropoda</taxon>
        <taxon>Caenogastropoda</taxon>
        <taxon>Sorbeoconcha</taxon>
        <taxon>Cerithioidea</taxon>
        <taxon>Batillariidae</taxon>
        <taxon>Batillaria</taxon>
    </lineage>
</organism>
<proteinExistence type="predicted"/>
<accession>A0ABD0LT82</accession>
<dbReference type="AlphaFoldDB" id="A0ABD0LT82"/>
<reference evidence="1 2" key="1">
    <citation type="journal article" date="2023" name="Sci. Data">
        <title>Genome assembly of the Korean intertidal mud-creeper Batillaria attramentaria.</title>
        <authorList>
            <person name="Patra A.K."/>
            <person name="Ho P.T."/>
            <person name="Jun S."/>
            <person name="Lee S.J."/>
            <person name="Kim Y."/>
            <person name="Won Y.J."/>
        </authorList>
    </citation>
    <scope>NUCLEOTIDE SEQUENCE [LARGE SCALE GENOMIC DNA]</scope>
    <source>
        <strain evidence="1">Wonlab-2016</strain>
    </source>
</reference>
<dbReference type="Proteomes" id="UP001519460">
    <property type="component" value="Unassembled WGS sequence"/>
</dbReference>